<evidence type="ECO:0000313" key="2">
    <source>
        <dbReference type="Proteomes" id="UP001165986"/>
    </source>
</evidence>
<name>A0AA40T2R1_9NOST</name>
<protein>
    <submittedName>
        <fullName evidence="1">Uncharacterized protein</fullName>
    </submittedName>
</protein>
<gene>
    <name evidence="1" type="ORF">FNW02_29620</name>
</gene>
<dbReference type="Proteomes" id="UP001165986">
    <property type="component" value="Unassembled WGS sequence"/>
</dbReference>
<keyword evidence="2" id="KW-1185">Reference proteome</keyword>
<accession>A0AA40T2R1</accession>
<evidence type="ECO:0000313" key="1">
    <source>
        <dbReference type="EMBL" id="MBD6619851.1"/>
    </source>
</evidence>
<sequence>MTDKSLPKPVFGVPANIKPIFQVPIGLCFDAKEGINWNQLGETATKSQFETGNKSNPNS</sequence>
<comment type="caution">
    <text evidence="1">The sequence shown here is derived from an EMBL/GenBank/DDBJ whole genome shotgun (WGS) entry which is preliminary data.</text>
</comment>
<dbReference type="AlphaFoldDB" id="A0AA40T2R1"/>
<organism evidence="1 2">
    <name type="scientific">Komarekiella delphini-convector SJRDD-AB1</name>
    <dbReference type="NCBI Taxonomy" id="2593771"/>
    <lineage>
        <taxon>Bacteria</taxon>
        <taxon>Bacillati</taxon>
        <taxon>Cyanobacteriota</taxon>
        <taxon>Cyanophyceae</taxon>
        <taxon>Nostocales</taxon>
        <taxon>Nostocaceae</taxon>
        <taxon>Komarekiella</taxon>
        <taxon>Komarekiella delphini-convector</taxon>
    </lineage>
</organism>
<proteinExistence type="predicted"/>
<reference evidence="1" key="1">
    <citation type="submission" date="2019-07" db="EMBL/GenBank/DDBJ databases">
        <title>Toxilogical consequences of a new and cryptic species of cyanobacteria (Komarekiella delphini-convector) recovered from the epidermis of a bottlenose dolphin and 1500 ft. in the air.</title>
        <authorList>
            <person name="Brown A.O."/>
            <person name="Dvorak P."/>
            <person name="Villanueva C.D."/>
            <person name="Foss A.J."/>
            <person name="Garvey A.D."/>
            <person name="Gibson Q.A."/>
            <person name="Johansen J.R."/>
            <person name="Casamatta D.A."/>
        </authorList>
    </citation>
    <scope>NUCLEOTIDE SEQUENCE</scope>
    <source>
        <strain evidence="1">SJRDD-AB1</strain>
    </source>
</reference>
<dbReference type="EMBL" id="VJXY01000049">
    <property type="protein sequence ID" value="MBD6619851.1"/>
    <property type="molecule type" value="Genomic_DNA"/>
</dbReference>